<gene>
    <name evidence="2" type="ORF">BE04_33260</name>
</gene>
<feature type="transmembrane region" description="Helical" evidence="1">
    <location>
        <begin position="18"/>
        <end position="36"/>
    </location>
</feature>
<organism evidence="2 3">
    <name type="scientific">Sorangium cellulosum</name>
    <name type="common">Polyangium cellulosum</name>
    <dbReference type="NCBI Taxonomy" id="56"/>
    <lineage>
        <taxon>Bacteria</taxon>
        <taxon>Pseudomonadati</taxon>
        <taxon>Myxococcota</taxon>
        <taxon>Polyangia</taxon>
        <taxon>Polyangiales</taxon>
        <taxon>Polyangiaceae</taxon>
        <taxon>Sorangium</taxon>
    </lineage>
</organism>
<feature type="transmembrane region" description="Helical" evidence="1">
    <location>
        <begin position="77"/>
        <end position="99"/>
    </location>
</feature>
<evidence type="ECO:0000256" key="1">
    <source>
        <dbReference type="SAM" id="Phobius"/>
    </source>
</evidence>
<name>A0A150PX16_SORCE</name>
<dbReference type="AlphaFoldDB" id="A0A150PX16"/>
<dbReference type="EMBL" id="JELX01001094">
    <property type="protein sequence ID" value="KYF60026.1"/>
    <property type="molecule type" value="Genomic_DNA"/>
</dbReference>
<feature type="transmembrane region" description="Helical" evidence="1">
    <location>
        <begin position="105"/>
        <end position="125"/>
    </location>
</feature>
<protein>
    <submittedName>
        <fullName evidence="2">Uncharacterized protein</fullName>
    </submittedName>
</protein>
<keyword evidence="1" id="KW-0812">Transmembrane</keyword>
<evidence type="ECO:0000313" key="2">
    <source>
        <dbReference type="EMBL" id="KYF60026.1"/>
    </source>
</evidence>
<feature type="transmembrane region" description="Helical" evidence="1">
    <location>
        <begin position="48"/>
        <end position="65"/>
    </location>
</feature>
<dbReference type="Proteomes" id="UP000075604">
    <property type="component" value="Unassembled WGS sequence"/>
</dbReference>
<keyword evidence="1" id="KW-0472">Membrane</keyword>
<reference evidence="2 3" key="1">
    <citation type="submission" date="2014-02" db="EMBL/GenBank/DDBJ databases">
        <title>The small core and large imbalanced accessory genome model reveals a collaborative survival strategy of Sorangium cellulosum strains in nature.</title>
        <authorList>
            <person name="Han K."/>
            <person name="Peng R."/>
            <person name="Blom J."/>
            <person name="Li Y.-Z."/>
        </authorList>
    </citation>
    <scope>NUCLEOTIDE SEQUENCE [LARGE SCALE GENOMIC DNA]</scope>
    <source>
        <strain evidence="2 3">So0157-18</strain>
    </source>
</reference>
<feature type="transmembrane region" description="Helical" evidence="1">
    <location>
        <begin position="157"/>
        <end position="174"/>
    </location>
</feature>
<comment type="caution">
    <text evidence="2">The sequence shown here is derived from an EMBL/GenBank/DDBJ whole genome shotgun (WGS) entry which is preliminary data.</text>
</comment>
<proteinExistence type="predicted"/>
<accession>A0A150PX16</accession>
<evidence type="ECO:0000313" key="3">
    <source>
        <dbReference type="Proteomes" id="UP000075604"/>
    </source>
</evidence>
<keyword evidence="1" id="KW-1133">Transmembrane helix</keyword>
<sequence>MTGTAHDGGGRRGSPWRVAVWGIAALVLLLPLVAMQLTEEVAWDLADFVIFGSMLVGACGAYELAARVTSNHAYRAAVGVALAAAFILVWMNLAVGIIGNEENPANLMVGGVLAVGIVGATIARFRPQGMERALVATAIAQALVAVIALIVGWGYTLILTGFFVALWLTSARLFRRAAREQAHAGAAP</sequence>